<dbReference type="Gene3D" id="1.10.10.10">
    <property type="entry name" value="Winged helix-like DNA-binding domain superfamily/Winged helix DNA-binding domain"/>
    <property type="match status" value="1"/>
</dbReference>
<dbReference type="Proteomes" id="UP001146793">
    <property type="component" value="Unassembled WGS sequence"/>
</dbReference>
<dbReference type="InterPro" id="IPR059120">
    <property type="entry name" value="Cullin-like_AB"/>
</dbReference>
<proteinExistence type="inferred from homology"/>
<evidence type="ECO:0000256" key="2">
    <source>
        <dbReference type="PROSITE-ProRule" id="PRU00330"/>
    </source>
</evidence>
<evidence type="ECO:0000313" key="6">
    <source>
        <dbReference type="EMBL" id="KAJ3440836.1"/>
    </source>
</evidence>
<comment type="caution">
    <text evidence="6">The sequence shown here is derived from an EMBL/GenBank/DDBJ whole genome shotgun (WGS) entry which is preliminary data.</text>
</comment>
<comment type="similarity">
    <text evidence="1 2 3">Belongs to the cullin family.</text>
</comment>
<dbReference type="AlphaFoldDB" id="A0AAV7ZFL9"/>
<evidence type="ECO:0000256" key="4">
    <source>
        <dbReference type="SAM" id="MobiDB-lite"/>
    </source>
</evidence>
<feature type="domain" description="Cullin family profile" evidence="5">
    <location>
        <begin position="358"/>
        <end position="595"/>
    </location>
</feature>
<protein>
    <submittedName>
        <fullName evidence="6">Cullin</fullName>
    </submittedName>
</protein>
<evidence type="ECO:0000313" key="7">
    <source>
        <dbReference type="Proteomes" id="UP001146793"/>
    </source>
</evidence>
<dbReference type="GO" id="GO:0031625">
    <property type="term" value="F:ubiquitin protein ligase binding"/>
    <property type="evidence" value="ECO:0007669"/>
    <property type="project" value="InterPro"/>
</dbReference>
<dbReference type="SMART" id="SM00182">
    <property type="entry name" value="CULLIN"/>
    <property type="match status" value="1"/>
</dbReference>
<dbReference type="InterPro" id="IPR016159">
    <property type="entry name" value="Cullin_repeat-like_dom_sf"/>
</dbReference>
<organism evidence="6 7">
    <name type="scientific">Anaeramoeba flamelloides</name>
    <dbReference type="NCBI Taxonomy" id="1746091"/>
    <lineage>
        <taxon>Eukaryota</taxon>
        <taxon>Metamonada</taxon>
        <taxon>Anaeramoebidae</taxon>
        <taxon>Anaeramoeba</taxon>
    </lineage>
</organism>
<accession>A0AAV7ZFL9</accession>
<reference evidence="6" key="1">
    <citation type="submission" date="2022-08" db="EMBL/GenBank/DDBJ databases">
        <title>Novel sulphate-reducing endosymbionts in the free-living metamonad Anaeramoeba.</title>
        <authorList>
            <person name="Jerlstrom-Hultqvist J."/>
            <person name="Cepicka I."/>
            <person name="Gallot-Lavallee L."/>
            <person name="Salas-Leiva D."/>
            <person name="Curtis B.A."/>
            <person name="Zahonova K."/>
            <person name="Pipaliya S."/>
            <person name="Dacks J."/>
            <person name="Roger A.J."/>
        </authorList>
    </citation>
    <scope>NUCLEOTIDE SEQUENCE</scope>
    <source>
        <strain evidence="6">Busselton2</strain>
    </source>
</reference>
<dbReference type="InterPro" id="IPR036388">
    <property type="entry name" value="WH-like_DNA-bd_sf"/>
</dbReference>
<name>A0AAV7ZFL9_9EUKA</name>
<dbReference type="InterPro" id="IPR036390">
    <property type="entry name" value="WH_DNA-bd_sf"/>
</dbReference>
<dbReference type="SUPFAM" id="SSF74788">
    <property type="entry name" value="Cullin repeat-like"/>
    <property type="match status" value="1"/>
</dbReference>
<dbReference type="PANTHER" id="PTHR11932">
    <property type="entry name" value="CULLIN"/>
    <property type="match status" value="1"/>
</dbReference>
<sequence>MTSKLETVSSLLQAIFQNKTSNLTYYKQYSTIYSFIRFKKEKELYDFCKQLIEKYTKELVFFKEIENGNILQIIKTNWKIQQDKLETIKQMFTVLEEKFLKKNNLKPLYRIGIELWRKTIFEGEESLKLGIKNKLISKIIETIQSDRKGSKCKDDETIEELLSMFVKLSENNEIYEQWFEVPFLDQTSKHYKLLSSVLLKSYKIGQYCRKVKDILNSENILVNRFLPECSRKKIIEIIRTEFIKNHFNEISTSESGPKAMIKKIEKQDLKIVYELLISIGEKKWLVKEFQDLLVSFGEETIRQYDNNKSEIEHYQTTNKLMNLRIVYNSIIQESFNNDRDFIVGGDKSFHQFLNINTNMARNLPQFIDFQIRHLASKKESEIKLIISIFSELLKCIQDKDIFKKYYEFYLSRRLIDNTEHEKQELQMIKQIKSKTWPAFTLKMEEMFKSLNISRAESDNFIEFQENDDQDFELIDIDPCVLKQSVWPEISQLECQLPEILSDNLNLYLDYYTKIHQCRLIRWQFNTGTANLYFNAFNQAKKHSIYELYLSTFQMLILLQFNTDYDQEPPSLSCKQLVEKTKIPLINMKTSLIGLLTKKTSILTRIKSVLKNEISEDDVFTINKSFSYSSYYSSSSSSSSNNHNIKNRLNTKDSSSSTPLIKIRMNIQTFNDNKKNTQLQLVGQERNIVIEATTIQIMKKHKKISPGGLITLVVKNVQNKFKVPITLIDQRIRNLMDREYLKREGNDLVYIP</sequence>
<dbReference type="InterPro" id="IPR045093">
    <property type="entry name" value="Cullin"/>
</dbReference>
<dbReference type="PROSITE" id="PS50069">
    <property type="entry name" value="CULLIN_2"/>
    <property type="match status" value="1"/>
</dbReference>
<dbReference type="InterPro" id="IPR019559">
    <property type="entry name" value="Cullin_neddylation_domain"/>
</dbReference>
<dbReference type="InterPro" id="IPR001373">
    <property type="entry name" value="Cullin_N"/>
</dbReference>
<evidence type="ECO:0000259" key="5">
    <source>
        <dbReference type="PROSITE" id="PS50069"/>
    </source>
</evidence>
<dbReference type="Gene3D" id="3.30.230.130">
    <property type="entry name" value="Cullin, Chain C, Domain 2"/>
    <property type="match status" value="1"/>
</dbReference>
<evidence type="ECO:0000256" key="3">
    <source>
        <dbReference type="RuleBase" id="RU003829"/>
    </source>
</evidence>
<dbReference type="Pfam" id="PF00888">
    <property type="entry name" value="Cullin"/>
    <property type="match status" value="1"/>
</dbReference>
<dbReference type="SMART" id="SM00884">
    <property type="entry name" value="Cullin_Nedd8"/>
    <property type="match status" value="1"/>
</dbReference>
<dbReference type="GO" id="GO:0006511">
    <property type="term" value="P:ubiquitin-dependent protein catabolic process"/>
    <property type="evidence" value="ECO:0007669"/>
    <property type="project" value="InterPro"/>
</dbReference>
<dbReference type="Pfam" id="PF26557">
    <property type="entry name" value="Cullin_AB"/>
    <property type="match status" value="1"/>
</dbReference>
<gene>
    <name evidence="6" type="ORF">M0812_14509</name>
</gene>
<feature type="compositionally biased region" description="Polar residues" evidence="4">
    <location>
        <begin position="640"/>
        <end position="655"/>
    </location>
</feature>
<evidence type="ECO:0000256" key="1">
    <source>
        <dbReference type="ARBA" id="ARBA00006019"/>
    </source>
</evidence>
<dbReference type="SUPFAM" id="SSF75632">
    <property type="entry name" value="Cullin homology domain"/>
    <property type="match status" value="1"/>
</dbReference>
<dbReference type="Pfam" id="PF10557">
    <property type="entry name" value="Cullin_Nedd8"/>
    <property type="match status" value="1"/>
</dbReference>
<dbReference type="EMBL" id="JANTQA010000030">
    <property type="protein sequence ID" value="KAJ3440836.1"/>
    <property type="molecule type" value="Genomic_DNA"/>
</dbReference>
<dbReference type="InterPro" id="IPR016158">
    <property type="entry name" value="Cullin_homology"/>
</dbReference>
<dbReference type="Gene3D" id="1.20.1310.10">
    <property type="entry name" value="Cullin Repeats"/>
    <property type="match status" value="4"/>
</dbReference>
<dbReference type="SUPFAM" id="SSF46785">
    <property type="entry name" value="Winged helix' DNA-binding domain"/>
    <property type="match status" value="1"/>
</dbReference>
<feature type="region of interest" description="Disordered" evidence="4">
    <location>
        <begin position="633"/>
        <end position="655"/>
    </location>
</feature>
<dbReference type="InterPro" id="IPR036317">
    <property type="entry name" value="Cullin_homology_sf"/>
</dbReference>